<dbReference type="Proteomes" id="UP000602124">
    <property type="component" value="Unassembled WGS sequence"/>
</dbReference>
<evidence type="ECO:0000256" key="4">
    <source>
        <dbReference type="SAM" id="Phobius"/>
    </source>
</evidence>
<organism evidence="6 7">
    <name type="scientific">Devosia sediminis</name>
    <dbReference type="NCBI Taxonomy" id="2798801"/>
    <lineage>
        <taxon>Bacteria</taxon>
        <taxon>Pseudomonadati</taxon>
        <taxon>Pseudomonadota</taxon>
        <taxon>Alphaproteobacteria</taxon>
        <taxon>Hyphomicrobiales</taxon>
        <taxon>Devosiaceae</taxon>
        <taxon>Devosia</taxon>
    </lineage>
</organism>
<feature type="transmembrane region" description="Helical" evidence="4">
    <location>
        <begin position="357"/>
        <end position="379"/>
    </location>
</feature>
<dbReference type="EMBL" id="JAEKMH010000001">
    <property type="protein sequence ID" value="MBJ3784297.1"/>
    <property type="molecule type" value="Genomic_DNA"/>
</dbReference>
<dbReference type="InterPro" id="IPR036259">
    <property type="entry name" value="MFS_trans_sf"/>
</dbReference>
<dbReference type="AlphaFoldDB" id="A0A934ITZ3"/>
<feature type="transmembrane region" description="Helical" evidence="4">
    <location>
        <begin position="332"/>
        <end position="351"/>
    </location>
</feature>
<feature type="transmembrane region" description="Helical" evidence="4">
    <location>
        <begin position="231"/>
        <end position="252"/>
    </location>
</feature>
<keyword evidence="2 4" id="KW-1133">Transmembrane helix</keyword>
<dbReference type="Gene3D" id="1.20.1250.20">
    <property type="entry name" value="MFS general substrate transporter like domains"/>
    <property type="match status" value="1"/>
</dbReference>
<dbReference type="InterPro" id="IPR020846">
    <property type="entry name" value="MFS_dom"/>
</dbReference>
<evidence type="ECO:0000313" key="7">
    <source>
        <dbReference type="Proteomes" id="UP000602124"/>
    </source>
</evidence>
<keyword evidence="3 4" id="KW-0472">Membrane</keyword>
<proteinExistence type="predicted"/>
<feature type="transmembrane region" description="Helical" evidence="4">
    <location>
        <begin position="69"/>
        <end position="88"/>
    </location>
</feature>
<comment type="caution">
    <text evidence="6">The sequence shown here is derived from an EMBL/GenBank/DDBJ whole genome shotgun (WGS) entry which is preliminary data.</text>
</comment>
<keyword evidence="1 4" id="KW-0812">Transmembrane</keyword>
<feature type="transmembrane region" description="Helical" evidence="4">
    <location>
        <begin position="155"/>
        <end position="174"/>
    </location>
</feature>
<dbReference type="PROSITE" id="PS50850">
    <property type="entry name" value="MFS"/>
    <property type="match status" value="1"/>
</dbReference>
<feature type="transmembrane region" description="Helical" evidence="4">
    <location>
        <begin position="203"/>
        <end position="225"/>
    </location>
</feature>
<evidence type="ECO:0000256" key="1">
    <source>
        <dbReference type="ARBA" id="ARBA00022692"/>
    </source>
</evidence>
<feature type="domain" description="Major facilitator superfamily (MFS) profile" evidence="5">
    <location>
        <begin position="3"/>
        <end position="381"/>
    </location>
</feature>
<accession>A0A934ITZ3</accession>
<feature type="transmembrane region" description="Helical" evidence="4">
    <location>
        <begin position="264"/>
        <end position="285"/>
    </location>
</feature>
<dbReference type="GO" id="GO:0022857">
    <property type="term" value="F:transmembrane transporter activity"/>
    <property type="evidence" value="ECO:0007669"/>
    <property type="project" value="InterPro"/>
</dbReference>
<dbReference type="SUPFAM" id="SSF103473">
    <property type="entry name" value="MFS general substrate transporter"/>
    <property type="match status" value="1"/>
</dbReference>
<feature type="transmembrane region" description="Helical" evidence="4">
    <location>
        <begin position="291"/>
        <end position="311"/>
    </location>
</feature>
<feature type="transmembrane region" description="Helical" evidence="4">
    <location>
        <begin position="12"/>
        <end position="32"/>
    </location>
</feature>
<protein>
    <submittedName>
        <fullName evidence="6">MFS transporter</fullName>
    </submittedName>
</protein>
<feature type="transmembrane region" description="Helical" evidence="4">
    <location>
        <begin position="44"/>
        <end position="62"/>
    </location>
</feature>
<dbReference type="Pfam" id="PF07690">
    <property type="entry name" value="MFS_1"/>
    <property type="match status" value="1"/>
</dbReference>
<reference evidence="6" key="1">
    <citation type="submission" date="2020-12" db="EMBL/GenBank/DDBJ databases">
        <title>Devosia sp. MSA67 isolated from Mo River.</title>
        <authorList>
            <person name="Ma F."/>
            <person name="Zi Z."/>
        </authorList>
    </citation>
    <scope>NUCLEOTIDE SEQUENCE</scope>
    <source>
        <strain evidence="6">MSA67</strain>
    </source>
</reference>
<sequence>MRYLLVLAIGQNVGWGTIGLLTVLGADIAAGLDMSLPSAFMGSTVFYVTMGLVAPVMGAAFVRLGARRLLVAGSLGLALGFAALGASQDIVTYLAAWLVLGLSGATSLSTAAHIALNEALGAKAGRAIGALMIASGLSGTIFWPITAYLSQGMDWRLVCALYAALLVATAVLYLGGLPMRPNAEPGTNKGVEAPPPVELGGTFYIVAAAISLNAFVTFGFSGIIIELLKSYGLPLATATTLASSLGIIQISARALDFLGGQRWDGLNTALVAGPTLLASLLLLLVMPEPSLVAIIGFIVIYGFGAGALAVSRATMPLVFYDRADYARALSRIALPLNLLSAAAPPILVALLEGIGPSLMLLVASTCSAAALGLLVMLHLRRPAQRR</sequence>
<feature type="transmembrane region" description="Helical" evidence="4">
    <location>
        <begin position="94"/>
        <end position="116"/>
    </location>
</feature>
<name>A0A934ITZ3_9HYPH</name>
<evidence type="ECO:0000259" key="5">
    <source>
        <dbReference type="PROSITE" id="PS50850"/>
    </source>
</evidence>
<evidence type="ECO:0000256" key="2">
    <source>
        <dbReference type="ARBA" id="ARBA00022989"/>
    </source>
</evidence>
<keyword evidence="7" id="KW-1185">Reference proteome</keyword>
<evidence type="ECO:0000256" key="3">
    <source>
        <dbReference type="ARBA" id="ARBA00023136"/>
    </source>
</evidence>
<feature type="transmembrane region" description="Helical" evidence="4">
    <location>
        <begin position="128"/>
        <end position="149"/>
    </location>
</feature>
<dbReference type="InterPro" id="IPR011701">
    <property type="entry name" value="MFS"/>
</dbReference>
<evidence type="ECO:0000313" key="6">
    <source>
        <dbReference type="EMBL" id="MBJ3784297.1"/>
    </source>
</evidence>
<gene>
    <name evidence="6" type="ORF">JEQ47_06165</name>
</gene>